<feature type="non-terminal residue" evidence="1">
    <location>
        <position position="1"/>
    </location>
</feature>
<accession>A0A0L6VND9</accession>
<gene>
    <name evidence="1" type="ORF">VP01_13778g1</name>
</gene>
<dbReference type="VEuPathDB" id="FungiDB:VP01_13778g1"/>
<reference evidence="1 2" key="1">
    <citation type="submission" date="2015-08" db="EMBL/GenBank/DDBJ databases">
        <title>Next Generation Sequencing and Analysis of the Genome of Puccinia sorghi L Schw, the Causal Agent of Maize Common Rust.</title>
        <authorList>
            <person name="Rochi L."/>
            <person name="Burguener G."/>
            <person name="Darino M."/>
            <person name="Turjanski A."/>
            <person name="Kreff E."/>
            <person name="Dieguez M.J."/>
            <person name="Sacco F."/>
        </authorList>
    </citation>
    <scope>NUCLEOTIDE SEQUENCE [LARGE SCALE GENOMIC DNA]</scope>
    <source>
        <strain evidence="1 2">RO10H11247</strain>
    </source>
</reference>
<comment type="caution">
    <text evidence="1">The sequence shown here is derived from an EMBL/GenBank/DDBJ whole genome shotgun (WGS) entry which is preliminary data.</text>
</comment>
<dbReference type="Proteomes" id="UP000037035">
    <property type="component" value="Unassembled WGS sequence"/>
</dbReference>
<evidence type="ECO:0000313" key="2">
    <source>
        <dbReference type="Proteomes" id="UP000037035"/>
    </source>
</evidence>
<organism evidence="1 2">
    <name type="scientific">Puccinia sorghi</name>
    <dbReference type="NCBI Taxonomy" id="27349"/>
    <lineage>
        <taxon>Eukaryota</taxon>
        <taxon>Fungi</taxon>
        <taxon>Dikarya</taxon>
        <taxon>Basidiomycota</taxon>
        <taxon>Pucciniomycotina</taxon>
        <taxon>Pucciniomycetes</taxon>
        <taxon>Pucciniales</taxon>
        <taxon>Pucciniaceae</taxon>
        <taxon>Puccinia</taxon>
    </lineage>
</organism>
<protein>
    <submittedName>
        <fullName evidence="1">Uncharacterized protein</fullName>
    </submittedName>
</protein>
<proteinExistence type="predicted"/>
<keyword evidence="2" id="KW-1185">Reference proteome</keyword>
<dbReference type="EMBL" id="LAVV01004196">
    <property type="protein sequence ID" value="KNZ61630.1"/>
    <property type="molecule type" value="Genomic_DNA"/>
</dbReference>
<name>A0A0L6VND9_9BASI</name>
<sequence length="62" mass="6726">PVSAGQPSPPCEIWTDAEVVTAICRAGPADQDYTTLMDSALSPASRRLNPKLKKYSVDFIVF</sequence>
<dbReference type="AlphaFoldDB" id="A0A0L6VND9"/>
<evidence type="ECO:0000313" key="1">
    <source>
        <dbReference type="EMBL" id="KNZ61630.1"/>
    </source>
</evidence>